<organism evidence="9 10">
    <name type="scientific">Motilibacter peucedani</name>
    <dbReference type="NCBI Taxonomy" id="598650"/>
    <lineage>
        <taxon>Bacteria</taxon>
        <taxon>Bacillati</taxon>
        <taxon>Actinomycetota</taxon>
        <taxon>Actinomycetes</taxon>
        <taxon>Motilibacterales</taxon>
        <taxon>Motilibacteraceae</taxon>
        <taxon>Motilibacter</taxon>
    </lineage>
</organism>
<proteinExistence type="inferred from homology"/>
<evidence type="ECO:0000313" key="9">
    <source>
        <dbReference type="EMBL" id="RKS80125.1"/>
    </source>
</evidence>
<dbReference type="Proteomes" id="UP000281955">
    <property type="component" value="Unassembled WGS sequence"/>
</dbReference>
<feature type="transmembrane region" description="Helical" evidence="7">
    <location>
        <begin position="33"/>
        <end position="53"/>
    </location>
</feature>
<protein>
    <submittedName>
        <fullName evidence="9">Chemotaxis protein MotA</fullName>
    </submittedName>
</protein>
<keyword evidence="5 7" id="KW-0472">Membrane</keyword>
<dbReference type="GO" id="GO:0005886">
    <property type="term" value="C:plasma membrane"/>
    <property type="evidence" value="ECO:0007669"/>
    <property type="project" value="UniProtKB-SubCell"/>
</dbReference>
<evidence type="ECO:0000256" key="3">
    <source>
        <dbReference type="ARBA" id="ARBA00022692"/>
    </source>
</evidence>
<comment type="subcellular location">
    <subcellularLocation>
        <location evidence="1">Cell membrane</location>
        <topology evidence="1">Multi-pass membrane protein</topology>
    </subcellularLocation>
    <subcellularLocation>
        <location evidence="6">Membrane</location>
        <topology evidence="6">Multi-pass membrane protein</topology>
    </subcellularLocation>
</comment>
<evidence type="ECO:0000256" key="2">
    <source>
        <dbReference type="ARBA" id="ARBA00022475"/>
    </source>
</evidence>
<keyword evidence="6" id="KW-0653">Protein transport</keyword>
<dbReference type="AlphaFoldDB" id="A0A420XTF8"/>
<dbReference type="Pfam" id="PF01618">
    <property type="entry name" value="MotA_ExbB"/>
    <property type="match status" value="1"/>
</dbReference>
<sequence>MDPAALAGIVLCFVCIMVSTIMEGGSPMSMLKIPAIILVFGGTIGACLASGMLKDTIGAVKAAIAALTAKAIDSNGVVDDIVKLAERARREGLLALEDASKDIDNDFLKKGLQMAIDGTDPDELREILEAEITAKKGGDKASKNWFNDAGAYGPTIGIIGTVMGLVHVLENLDKPETLGESISGAFIATLWGVCSANVLWFPIGKRIARISELQCAEMELVVEGILAIQAGSNPRVVAQKLKSLLPGGGEVEKKAA</sequence>
<dbReference type="PANTHER" id="PTHR30433">
    <property type="entry name" value="CHEMOTAXIS PROTEIN MOTA"/>
    <property type="match status" value="1"/>
</dbReference>
<keyword evidence="3 7" id="KW-0812">Transmembrane</keyword>
<dbReference type="GO" id="GO:0071978">
    <property type="term" value="P:bacterial-type flagellum-dependent swarming motility"/>
    <property type="evidence" value="ECO:0007669"/>
    <property type="project" value="InterPro"/>
</dbReference>
<keyword evidence="6" id="KW-0813">Transport</keyword>
<keyword evidence="4 7" id="KW-1133">Transmembrane helix</keyword>
<evidence type="ECO:0000313" key="10">
    <source>
        <dbReference type="Proteomes" id="UP000281955"/>
    </source>
</evidence>
<evidence type="ECO:0000256" key="7">
    <source>
        <dbReference type="SAM" id="Phobius"/>
    </source>
</evidence>
<reference evidence="9 10" key="1">
    <citation type="submission" date="2018-10" db="EMBL/GenBank/DDBJ databases">
        <title>Genomic Encyclopedia of Archaeal and Bacterial Type Strains, Phase II (KMG-II): from individual species to whole genera.</title>
        <authorList>
            <person name="Goeker M."/>
        </authorList>
    </citation>
    <scope>NUCLEOTIDE SEQUENCE [LARGE SCALE GENOMIC DNA]</scope>
    <source>
        <strain evidence="9 10">RP-AC37</strain>
    </source>
</reference>
<dbReference type="InterPro" id="IPR002898">
    <property type="entry name" value="MotA_ExbB_proton_chnl"/>
</dbReference>
<evidence type="ECO:0000256" key="6">
    <source>
        <dbReference type="RuleBase" id="RU004057"/>
    </source>
</evidence>
<accession>A0A420XTF8</accession>
<dbReference type="InterPro" id="IPR047055">
    <property type="entry name" value="MotA-like"/>
</dbReference>
<feature type="domain" description="MotA/TolQ/ExbB proton channel" evidence="8">
    <location>
        <begin position="100"/>
        <end position="219"/>
    </location>
</feature>
<dbReference type="InParanoid" id="A0A420XTF8"/>
<comment type="caution">
    <text evidence="9">The sequence shown here is derived from an EMBL/GenBank/DDBJ whole genome shotgun (WGS) entry which is preliminary data.</text>
</comment>
<dbReference type="GO" id="GO:0015031">
    <property type="term" value="P:protein transport"/>
    <property type="evidence" value="ECO:0007669"/>
    <property type="project" value="UniProtKB-KW"/>
</dbReference>
<dbReference type="PANTHER" id="PTHR30433:SF3">
    <property type="entry name" value="MOTILITY PROTEIN A"/>
    <property type="match status" value="1"/>
</dbReference>
<dbReference type="RefSeq" id="WP_231121397.1">
    <property type="nucleotide sequence ID" value="NZ_RBWV01000009.1"/>
</dbReference>
<comment type="similarity">
    <text evidence="6">Belongs to the exbB/tolQ family.</text>
</comment>
<dbReference type="GO" id="GO:0006935">
    <property type="term" value="P:chemotaxis"/>
    <property type="evidence" value="ECO:0007669"/>
    <property type="project" value="InterPro"/>
</dbReference>
<evidence type="ECO:0000256" key="4">
    <source>
        <dbReference type="ARBA" id="ARBA00022989"/>
    </source>
</evidence>
<keyword evidence="10" id="KW-1185">Reference proteome</keyword>
<name>A0A420XTF8_9ACTN</name>
<evidence type="ECO:0000259" key="8">
    <source>
        <dbReference type="Pfam" id="PF01618"/>
    </source>
</evidence>
<evidence type="ECO:0000256" key="5">
    <source>
        <dbReference type="ARBA" id="ARBA00023136"/>
    </source>
</evidence>
<feature type="transmembrane region" description="Helical" evidence="7">
    <location>
        <begin position="149"/>
        <end position="169"/>
    </location>
</feature>
<dbReference type="EMBL" id="RBWV01000009">
    <property type="protein sequence ID" value="RKS80125.1"/>
    <property type="molecule type" value="Genomic_DNA"/>
</dbReference>
<feature type="transmembrane region" description="Helical" evidence="7">
    <location>
        <begin position="181"/>
        <end position="201"/>
    </location>
</feature>
<evidence type="ECO:0000256" key="1">
    <source>
        <dbReference type="ARBA" id="ARBA00004651"/>
    </source>
</evidence>
<keyword evidence="2" id="KW-1003">Cell membrane</keyword>
<gene>
    <name evidence="9" type="ORF">CLV35_0546</name>
</gene>